<proteinExistence type="predicted"/>
<gene>
    <name evidence="2" type="ORF">FNA67_01730</name>
</gene>
<feature type="compositionally biased region" description="Basic and acidic residues" evidence="1">
    <location>
        <begin position="106"/>
        <end position="122"/>
    </location>
</feature>
<reference evidence="2 3" key="1">
    <citation type="journal article" date="2015" name="Int. J. Syst. Evol. Microbiol.">
        <title>Youhaiella tibetensis gen. nov., sp. nov., isolated from subsurface sediment.</title>
        <authorList>
            <person name="Wang Y.X."/>
            <person name="Huang F.Q."/>
            <person name="Nogi Y."/>
            <person name="Pang S.J."/>
            <person name="Wang P.K."/>
            <person name="Lv J."/>
        </authorList>
    </citation>
    <scope>NUCLEOTIDE SEQUENCE [LARGE SCALE GENOMIC DNA]</scope>
    <source>
        <strain evidence="3">fig4</strain>
    </source>
</reference>
<name>A0A5B9DIR7_9HYPH</name>
<keyword evidence="3" id="KW-1185">Reference proteome</keyword>
<dbReference type="AlphaFoldDB" id="A0A5B9DIR7"/>
<evidence type="ECO:0000313" key="3">
    <source>
        <dbReference type="Proteomes" id="UP000321062"/>
    </source>
</evidence>
<feature type="region of interest" description="Disordered" evidence="1">
    <location>
        <begin position="1"/>
        <end position="28"/>
    </location>
</feature>
<dbReference type="Proteomes" id="UP000321062">
    <property type="component" value="Chromosome"/>
</dbReference>
<sequence>MNHINEDGKVLAQDTDIDGDDDEGLPGFAYPVSEAEIEDLMYGSDRPVAERLARLRQIRDDLRAREPADFGLDDPKGLLGEIEGAIIQLETGTAGENGPRGMGELDSTRTRDEDPLAHRETLSPDDDALVSLDEQEAEYGEDDVLDPTEWEEGDDFRPDRGH</sequence>
<feature type="region of interest" description="Disordered" evidence="1">
    <location>
        <begin position="89"/>
        <end position="162"/>
    </location>
</feature>
<dbReference type="KEGG" id="yti:FNA67_01730"/>
<dbReference type="RefSeq" id="WP_147654845.1">
    <property type="nucleotide sequence ID" value="NZ_BMFM01000001.1"/>
</dbReference>
<organism evidence="2 3">
    <name type="scientific">Paradevosia tibetensis</name>
    <dbReference type="NCBI Taxonomy" id="1447062"/>
    <lineage>
        <taxon>Bacteria</taxon>
        <taxon>Pseudomonadati</taxon>
        <taxon>Pseudomonadota</taxon>
        <taxon>Alphaproteobacteria</taxon>
        <taxon>Hyphomicrobiales</taxon>
        <taxon>Devosiaceae</taxon>
        <taxon>Paradevosia</taxon>
    </lineage>
</organism>
<evidence type="ECO:0000313" key="2">
    <source>
        <dbReference type="EMBL" id="QEE18973.1"/>
    </source>
</evidence>
<dbReference type="OrthoDB" id="7948795at2"/>
<dbReference type="EMBL" id="CP041690">
    <property type="protein sequence ID" value="QEE18973.1"/>
    <property type="molecule type" value="Genomic_DNA"/>
</dbReference>
<evidence type="ECO:0000256" key="1">
    <source>
        <dbReference type="SAM" id="MobiDB-lite"/>
    </source>
</evidence>
<accession>A0A5B9DIR7</accession>
<feature type="compositionally biased region" description="Acidic residues" evidence="1">
    <location>
        <begin position="15"/>
        <end position="24"/>
    </location>
</feature>
<feature type="compositionally biased region" description="Acidic residues" evidence="1">
    <location>
        <begin position="123"/>
        <end position="154"/>
    </location>
</feature>
<protein>
    <submittedName>
        <fullName evidence="2">Uncharacterized protein</fullName>
    </submittedName>
</protein>